<dbReference type="OrthoDB" id="306304at2759"/>
<dbReference type="InterPro" id="IPR016135">
    <property type="entry name" value="UBQ-conjugating_enzyme/RWD"/>
</dbReference>
<reference evidence="11 12" key="1">
    <citation type="submission" date="2014-04" db="EMBL/GenBank/DDBJ databases">
        <authorList>
            <consortium name="DOE Joint Genome Institute"/>
            <person name="Kuo A."/>
            <person name="Girlanda M."/>
            <person name="Perotto S."/>
            <person name="Kohler A."/>
            <person name="Nagy L.G."/>
            <person name="Floudas D."/>
            <person name="Copeland A."/>
            <person name="Barry K.W."/>
            <person name="Cichocki N."/>
            <person name="Veneault-Fourrey C."/>
            <person name="LaButti K."/>
            <person name="Lindquist E.A."/>
            <person name="Lipzen A."/>
            <person name="Lundell T."/>
            <person name="Morin E."/>
            <person name="Murat C."/>
            <person name="Sun H."/>
            <person name="Tunlid A."/>
            <person name="Henrissat B."/>
            <person name="Grigoriev I.V."/>
            <person name="Hibbett D.S."/>
            <person name="Martin F."/>
            <person name="Nordberg H.P."/>
            <person name="Cantor M.N."/>
            <person name="Hua S.X."/>
        </authorList>
    </citation>
    <scope>NUCLEOTIDE SEQUENCE [LARGE SCALE GENOMIC DNA]</scope>
    <source>
        <strain evidence="11 12">MUT 4182</strain>
    </source>
</reference>
<feature type="compositionally biased region" description="Pro residues" evidence="8">
    <location>
        <begin position="374"/>
        <end position="385"/>
    </location>
</feature>
<feature type="compositionally biased region" description="Pro residues" evidence="8">
    <location>
        <begin position="262"/>
        <end position="273"/>
    </location>
</feature>
<dbReference type="SUPFAM" id="SSF140111">
    <property type="entry name" value="Endosomal sorting complex assembly domain"/>
    <property type="match status" value="1"/>
</dbReference>
<dbReference type="InterPro" id="IPR052070">
    <property type="entry name" value="ESCRT-I_UEV_domain"/>
</dbReference>
<feature type="region of interest" description="Disordered" evidence="8">
    <location>
        <begin position="149"/>
        <end position="338"/>
    </location>
</feature>
<dbReference type="GO" id="GO:0006886">
    <property type="term" value="P:intracellular protein transport"/>
    <property type="evidence" value="ECO:0007669"/>
    <property type="project" value="UniProtKB-ARBA"/>
</dbReference>
<keyword evidence="3 7" id="KW-0813">Transport</keyword>
<feature type="compositionally biased region" description="Low complexity" evidence="8">
    <location>
        <begin position="290"/>
        <end position="311"/>
    </location>
</feature>
<name>A0A0C3PZR7_9AGAM</name>
<keyword evidence="6" id="KW-0175">Coiled coil</keyword>
<proteinExistence type="inferred from homology"/>
<evidence type="ECO:0000256" key="3">
    <source>
        <dbReference type="ARBA" id="ARBA00022448"/>
    </source>
</evidence>
<dbReference type="InterPro" id="IPR017916">
    <property type="entry name" value="SB_dom"/>
</dbReference>
<protein>
    <recommendedName>
        <fullName evidence="13">UEV domain-containing protein</fullName>
    </recommendedName>
</protein>
<dbReference type="GO" id="GO:0000813">
    <property type="term" value="C:ESCRT I complex"/>
    <property type="evidence" value="ECO:0007669"/>
    <property type="project" value="TreeGrafter"/>
</dbReference>
<evidence type="ECO:0000256" key="6">
    <source>
        <dbReference type="ARBA" id="ARBA00023054"/>
    </source>
</evidence>
<dbReference type="PANTHER" id="PTHR23306:SF3">
    <property type="entry name" value="TUMOR SUPPRESSOR PROTEIN 101"/>
    <property type="match status" value="1"/>
</dbReference>
<feature type="region of interest" description="Disordered" evidence="8">
    <location>
        <begin position="354"/>
        <end position="391"/>
    </location>
</feature>
<reference evidence="12" key="2">
    <citation type="submission" date="2015-01" db="EMBL/GenBank/DDBJ databases">
        <title>Evolutionary Origins and Diversification of the Mycorrhizal Mutualists.</title>
        <authorList>
            <consortium name="DOE Joint Genome Institute"/>
            <consortium name="Mycorrhizal Genomics Consortium"/>
            <person name="Kohler A."/>
            <person name="Kuo A."/>
            <person name="Nagy L.G."/>
            <person name="Floudas D."/>
            <person name="Copeland A."/>
            <person name="Barry K.W."/>
            <person name="Cichocki N."/>
            <person name="Veneault-Fourrey C."/>
            <person name="LaButti K."/>
            <person name="Lindquist E.A."/>
            <person name="Lipzen A."/>
            <person name="Lundell T."/>
            <person name="Morin E."/>
            <person name="Murat C."/>
            <person name="Riley R."/>
            <person name="Ohm R."/>
            <person name="Sun H."/>
            <person name="Tunlid A."/>
            <person name="Henrissat B."/>
            <person name="Grigoriev I.V."/>
            <person name="Hibbett D.S."/>
            <person name="Martin F."/>
        </authorList>
    </citation>
    <scope>NUCLEOTIDE SEQUENCE [LARGE SCALE GENOMIC DNA]</scope>
    <source>
        <strain evidence="12">MUT 4182</strain>
    </source>
</reference>
<evidence type="ECO:0000313" key="11">
    <source>
        <dbReference type="EMBL" id="KIO21085.1"/>
    </source>
</evidence>
<dbReference type="PROSITE" id="PS51322">
    <property type="entry name" value="UEV"/>
    <property type="match status" value="1"/>
</dbReference>
<dbReference type="Gene3D" id="6.10.140.820">
    <property type="match status" value="1"/>
</dbReference>
<accession>A0A0C3PZR7</accession>
<dbReference type="InterPro" id="IPR008883">
    <property type="entry name" value="UEV_N"/>
</dbReference>
<dbReference type="CDD" id="cd11685">
    <property type="entry name" value="UEV_TSG101-like"/>
    <property type="match status" value="1"/>
</dbReference>
<feature type="compositionally biased region" description="Polar residues" evidence="8">
    <location>
        <begin position="276"/>
        <end position="287"/>
    </location>
</feature>
<dbReference type="Pfam" id="PF09454">
    <property type="entry name" value="Vps23_core"/>
    <property type="match status" value="1"/>
</dbReference>
<dbReference type="Gene3D" id="3.10.110.10">
    <property type="entry name" value="Ubiquitin Conjugating Enzyme"/>
    <property type="match status" value="1"/>
</dbReference>
<evidence type="ECO:0000313" key="12">
    <source>
        <dbReference type="Proteomes" id="UP000054248"/>
    </source>
</evidence>
<dbReference type="HOGENOM" id="CLU_017548_2_0_1"/>
<dbReference type="GO" id="GO:0072666">
    <property type="term" value="P:establishment of protein localization to vacuole"/>
    <property type="evidence" value="ECO:0007669"/>
    <property type="project" value="UniProtKB-ARBA"/>
</dbReference>
<dbReference type="SUPFAM" id="SSF54495">
    <property type="entry name" value="UBC-like"/>
    <property type="match status" value="1"/>
</dbReference>
<dbReference type="GO" id="GO:0043162">
    <property type="term" value="P:ubiquitin-dependent protein catabolic process via the multivesicular body sorting pathway"/>
    <property type="evidence" value="ECO:0007669"/>
    <property type="project" value="UniProtKB-ARBA"/>
</dbReference>
<evidence type="ECO:0000256" key="7">
    <source>
        <dbReference type="PROSITE-ProRule" id="PRU00644"/>
    </source>
</evidence>
<dbReference type="GO" id="GO:0043130">
    <property type="term" value="F:ubiquitin binding"/>
    <property type="evidence" value="ECO:0007669"/>
    <property type="project" value="TreeGrafter"/>
</dbReference>
<sequence length="594" mass="64029">MTSALTQQWLHQVIGPYGDRDRVYTDVDQTLAAFPTLRPKTDVYTFDDGRQQLLLCIHGLIPITFRQATYNIPVAIWVTLNYPKEPPLAYVVPTSDMLVKASSDVDLSGRCNTEYLQNWARKSEGCTLKGLVESLQDIFSRGPPVYAKPKDLPLGPPMPSHSNPITPVTPTNIQPQVTPLPGGPPPVPPIPSTLQSPLAAPTLTADGRPMPPPKPAGGSNIFSPAPLPDLTPTLTGASSTLGNRPPPPVPGQPAVQQSAQAPLPPGRPPPPPWIQAFQTASPTNVPLPQSPVRPSHHASSSSISYTPYTPSGQQLPYGVASPDRPAPPPPPAIQWTPPANLYGVAPSVQSPSHIPPYAATPYQSTASPPVAVQTPPPPPPGPPIQPLRTAAPAPVVPVPDLMDAEDDFLAATTTEDSAGAAPARPMNPELMRLHESVRQKFFAELQSFSSTVNEDAERYRATQTSLLQGEPAIRDEMARLVAVRDVCRSVADRMRGTVQAGEANVQELKRKGDPEVDELVCSTTIVYNQLINLVAEDNAIEDTIYHLHRALNSGRIDLDRFIRTTRVLAEEQFMKRALIQKITSGIPMGAAMNW</sequence>
<feature type="compositionally biased region" description="Polar residues" evidence="8">
    <location>
        <begin position="160"/>
        <end position="174"/>
    </location>
</feature>
<evidence type="ECO:0000256" key="2">
    <source>
        <dbReference type="ARBA" id="ARBA00009594"/>
    </source>
</evidence>
<evidence type="ECO:0000256" key="4">
    <source>
        <dbReference type="ARBA" id="ARBA00022753"/>
    </source>
</evidence>
<dbReference type="AlphaFoldDB" id="A0A0C3PZR7"/>
<feature type="domain" description="UEV" evidence="10">
    <location>
        <begin position="4"/>
        <end position="149"/>
    </location>
</feature>
<dbReference type="STRING" id="1051891.A0A0C3PZR7"/>
<dbReference type="EMBL" id="KN823150">
    <property type="protein sequence ID" value="KIO21085.1"/>
    <property type="molecule type" value="Genomic_DNA"/>
</dbReference>
<dbReference type="Proteomes" id="UP000054248">
    <property type="component" value="Unassembled WGS sequence"/>
</dbReference>
<dbReference type="InterPro" id="IPR037202">
    <property type="entry name" value="ESCRT_assembly_dom"/>
</dbReference>
<evidence type="ECO:0000256" key="5">
    <source>
        <dbReference type="ARBA" id="ARBA00022927"/>
    </source>
</evidence>
<evidence type="ECO:0000259" key="10">
    <source>
        <dbReference type="PROSITE" id="PS51322"/>
    </source>
</evidence>
<dbReference type="PROSITE" id="PS51312">
    <property type="entry name" value="SB"/>
    <property type="match status" value="1"/>
</dbReference>
<evidence type="ECO:0000259" key="9">
    <source>
        <dbReference type="PROSITE" id="PS51312"/>
    </source>
</evidence>
<keyword evidence="4" id="KW-0967">Endosome</keyword>
<organism evidence="11 12">
    <name type="scientific">Tulasnella calospora MUT 4182</name>
    <dbReference type="NCBI Taxonomy" id="1051891"/>
    <lineage>
        <taxon>Eukaryota</taxon>
        <taxon>Fungi</taxon>
        <taxon>Dikarya</taxon>
        <taxon>Basidiomycota</taxon>
        <taxon>Agaricomycotina</taxon>
        <taxon>Agaricomycetes</taxon>
        <taxon>Cantharellales</taxon>
        <taxon>Tulasnellaceae</taxon>
        <taxon>Tulasnella</taxon>
    </lineage>
</organism>
<dbReference type="Pfam" id="PF05743">
    <property type="entry name" value="UEV"/>
    <property type="match status" value="1"/>
</dbReference>
<comment type="subcellular location">
    <subcellularLocation>
        <location evidence="1">Endosome</location>
    </subcellularLocation>
</comment>
<feature type="compositionally biased region" description="Pro residues" evidence="8">
    <location>
        <begin position="181"/>
        <end position="191"/>
    </location>
</feature>
<evidence type="ECO:0000256" key="1">
    <source>
        <dbReference type="ARBA" id="ARBA00004177"/>
    </source>
</evidence>
<dbReference type="PANTHER" id="PTHR23306">
    <property type="entry name" value="TUMOR SUSCEPTIBILITY GENE 101 PROTEIN-RELATED"/>
    <property type="match status" value="1"/>
</dbReference>
<keyword evidence="5 7" id="KW-0653">Protein transport</keyword>
<evidence type="ECO:0008006" key="13">
    <source>
        <dbReference type="Google" id="ProtNLM"/>
    </source>
</evidence>
<gene>
    <name evidence="11" type="ORF">M407DRAFT_219243</name>
</gene>
<evidence type="ECO:0000256" key="8">
    <source>
        <dbReference type="SAM" id="MobiDB-lite"/>
    </source>
</evidence>
<feature type="domain" description="SB" evidence="9">
    <location>
        <begin position="524"/>
        <end position="592"/>
    </location>
</feature>
<keyword evidence="12" id="KW-1185">Reference proteome</keyword>
<feature type="compositionally biased region" description="Low complexity" evidence="8">
    <location>
        <begin position="252"/>
        <end position="261"/>
    </location>
</feature>
<comment type="similarity">
    <text evidence="2">Belongs to the ubiquitin-conjugating enzyme family. UEV subfamily.</text>
</comment>